<proteinExistence type="inferred from homology"/>
<keyword evidence="5 12" id="KW-0436">Ligase</keyword>
<dbReference type="InterPro" id="IPR020562">
    <property type="entry name" value="PRibGlycinamide_synth_N"/>
</dbReference>
<evidence type="ECO:0000256" key="1">
    <source>
        <dbReference type="ARBA" id="ARBA00001936"/>
    </source>
</evidence>
<evidence type="ECO:0000256" key="13">
    <source>
        <dbReference type="PROSITE-ProRule" id="PRU00409"/>
    </source>
</evidence>
<dbReference type="InterPro" id="IPR011054">
    <property type="entry name" value="Rudment_hybrid_motif"/>
</dbReference>
<dbReference type="Gene3D" id="3.30.470.20">
    <property type="entry name" value="ATP-grasp fold, B domain"/>
    <property type="match status" value="1"/>
</dbReference>
<dbReference type="NCBIfam" id="TIGR00877">
    <property type="entry name" value="purD"/>
    <property type="match status" value="1"/>
</dbReference>
<evidence type="ECO:0000256" key="12">
    <source>
        <dbReference type="HAMAP-Rule" id="MF_00138"/>
    </source>
</evidence>
<dbReference type="InterPro" id="IPR013815">
    <property type="entry name" value="ATP_grasp_subdomain_1"/>
</dbReference>
<dbReference type="GO" id="GO:0006189">
    <property type="term" value="P:'de novo' IMP biosynthetic process"/>
    <property type="evidence" value="ECO:0007669"/>
    <property type="project" value="UniProtKB-UniRule"/>
</dbReference>
<sequence length="415" mass="44322">MKILVVGKGGREHALLRALLESGQEVELYCHPGSDAIAEIAEPVEAGGVAELVGWMLGKKIDLCVAGEESYLVKDEGLANLCADAGIPCWGPRKESAMLEASKAFAKLFMQRHEIPTGKAWVCESIEEAQDAIGGRFPTVLKFDGLAAGKGVAVCGDEHAANEFLTEVFSRKRFGGGKLLVEQYLEGPEVSIFAAVSGENYEIFTPARDYKRIGEGDQGPNTGGMGAVASRQLVTAEELARIDSEIVKPTVDGLIKDGLEYRGFLYFGLMMTADGPKIIEYNCRFGDPECQAVMPLVQGDLAQYCLEGAQGHLNSELLTFDNGWSVCVVLASAGYPESSSNGDVISGLDELEGARVYHAGTKKEAGQWVTNGGRVLAVVAGAESREVAVEKAHAEAAKVTFDGSQRRADIGILHF</sequence>
<gene>
    <name evidence="12 15" type="primary">purD</name>
    <name evidence="15" type="ORF">GCM10007100_35430</name>
</gene>
<dbReference type="InterPro" id="IPR020561">
    <property type="entry name" value="PRibGlycinamid_synth_ATP-grasp"/>
</dbReference>
<dbReference type="InterPro" id="IPR037123">
    <property type="entry name" value="PRibGlycinamide_synth_C_sf"/>
</dbReference>
<dbReference type="Pfam" id="PF02844">
    <property type="entry name" value="GARS_N"/>
    <property type="match status" value="1"/>
</dbReference>
<dbReference type="AlphaFoldDB" id="A0A918WP87"/>
<evidence type="ECO:0000313" key="15">
    <source>
        <dbReference type="EMBL" id="GHC64697.1"/>
    </source>
</evidence>
<dbReference type="GO" id="GO:0009113">
    <property type="term" value="P:purine nucleobase biosynthetic process"/>
    <property type="evidence" value="ECO:0007669"/>
    <property type="project" value="InterPro"/>
</dbReference>
<evidence type="ECO:0000256" key="10">
    <source>
        <dbReference type="ARBA" id="ARBA00042242"/>
    </source>
</evidence>
<dbReference type="PANTHER" id="PTHR43472">
    <property type="entry name" value="PHOSPHORIBOSYLAMINE--GLYCINE LIGASE"/>
    <property type="match status" value="1"/>
</dbReference>
<evidence type="ECO:0000256" key="5">
    <source>
        <dbReference type="ARBA" id="ARBA00022598"/>
    </source>
</evidence>
<dbReference type="SUPFAM" id="SSF51246">
    <property type="entry name" value="Rudiment single hybrid motif"/>
    <property type="match status" value="1"/>
</dbReference>
<comment type="catalytic activity">
    <reaction evidence="12">
        <text>5-phospho-beta-D-ribosylamine + glycine + ATP = N(1)-(5-phospho-beta-D-ribosyl)glycinamide + ADP + phosphate + H(+)</text>
        <dbReference type="Rhea" id="RHEA:17453"/>
        <dbReference type="ChEBI" id="CHEBI:15378"/>
        <dbReference type="ChEBI" id="CHEBI:30616"/>
        <dbReference type="ChEBI" id="CHEBI:43474"/>
        <dbReference type="ChEBI" id="CHEBI:57305"/>
        <dbReference type="ChEBI" id="CHEBI:58681"/>
        <dbReference type="ChEBI" id="CHEBI:143788"/>
        <dbReference type="ChEBI" id="CHEBI:456216"/>
        <dbReference type="EC" id="6.3.4.13"/>
    </reaction>
</comment>
<dbReference type="PANTHER" id="PTHR43472:SF1">
    <property type="entry name" value="PHOSPHORIBOSYLAMINE--GLYCINE LIGASE, CHLOROPLASTIC"/>
    <property type="match status" value="1"/>
</dbReference>
<dbReference type="Gene3D" id="3.30.1490.20">
    <property type="entry name" value="ATP-grasp fold, A domain"/>
    <property type="match status" value="1"/>
</dbReference>
<dbReference type="GO" id="GO:0046872">
    <property type="term" value="F:metal ion binding"/>
    <property type="evidence" value="ECO:0007669"/>
    <property type="project" value="InterPro"/>
</dbReference>
<dbReference type="PROSITE" id="PS00184">
    <property type="entry name" value="GARS"/>
    <property type="match status" value="1"/>
</dbReference>
<evidence type="ECO:0000256" key="9">
    <source>
        <dbReference type="ARBA" id="ARBA00038345"/>
    </source>
</evidence>
<dbReference type="EMBL" id="BMXI01000018">
    <property type="protein sequence ID" value="GHC64697.1"/>
    <property type="molecule type" value="Genomic_DNA"/>
</dbReference>
<evidence type="ECO:0000256" key="6">
    <source>
        <dbReference type="ARBA" id="ARBA00022741"/>
    </source>
</evidence>
<comment type="cofactor">
    <cofactor evidence="1">
        <name>Mn(2+)</name>
        <dbReference type="ChEBI" id="CHEBI:29035"/>
    </cofactor>
</comment>
<dbReference type="Gene3D" id="3.40.50.20">
    <property type="match status" value="1"/>
</dbReference>
<dbReference type="SUPFAM" id="SSF56059">
    <property type="entry name" value="Glutathione synthetase ATP-binding domain-like"/>
    <property type="match status" value="1"/>
</dbReference>
<evidence type="ECO:0000256" key="4">
    <source>
        <dbReference type="ARBA" id="ARBA00013255"/>
    </source>
</evidence>
<dbReference type="Pfam" id="PF01071">
    <property type="entry name" value="GARS_A"/>
    <property type="match status" value="1"/>
</dbReference>
<keyword evidence="6 13" id="KW-0547">Nucleotide-binding</keyword>
<dbReference type="InterPro" id="IPR020560">
    <property type="entry name" value="PRibGlycinamide_synth_C-dom"/>
</dbReference>
<comment type="caution">
    <text evidence="15">The sequence shown here is derived from an EMBL/GenBank/DDBJ whole genome shotgun (WGS) entry which is preliminary data.</text>
</comment>
<dbReference type="GO" id="GO:0004637">
    <property type="term" value="F:phosphoribosylamine-glycine ligase activity"/>
    <property type="evidence" value="ECO:0007669"/>
    <property type="project" value="UniProtKB-UniRule"/>
</dbReference>
<dbReference type="SMART" id="SM01209">
    <property type="entry name" value="GARS_A"/>
    <property type="match status" value="1"/>
</dbReference>
<accession>A0A918WP87</accession>
<dbReference type="Pfam" id="PF02843">
    <property type="entry name" value="GARS_C"/>
    <property type="match status" value="1"/>
</dbReference>
<evidence type="ECO:0000256" key="11">
    <source>
        <dbReference type="ARBA" id="ARBA00042864"/>
    </source>
</evidence>
<dbReference type="InterPro" id="IPR020559">
    <property type="entry name" value="PRibGlycinamide_synth_CS"/>
</dbReference>
<reference evidence="15" key="2">
    <citation type="submission" date="2020-09" db="EMBL/GenBank/DDBJ databases">
        <authorList>
            <person name="Sun Q."/>
            <person name="Kim S."/>
        </authorList>
    </citation>
    <scope>NUCLEOTIDE SEQUENCE</scope>
    <source>
        <strain evidence="15">KCTC 12988</strain>
    </source>
</reference>
<protein>
    <recommendedName>
        <fullName evidence="4 12">Phosphoribosylamine--glycine ligase</fullName>
        <ecNumber evidence="4 12">6.3.4.13</ecNumber>
    </recommendedName>
    <alternativeName>
        <fullName evidence="12">GARS</fullName>
    </alternativeName>
    <alternativeName>
        <fullName evidence="10 12">Glycinamide ribonucleotide synthetase</fullName>
    </alternativeName>
    <alternativeName>
        <fullName evidence="11 12">Phosphoribosylglycinamide synthetase</fullName>
    </alternativeName>
</protein>
<keyword evidence="16" id="KW-1185">Reference proteome</keyword>
<dbReference type="InterPro" id="IPR000115">
    <property type="entry name" value="PRibGlycinamide_synth"/>
</dbReference>
<dbReference type="EC" id="6.3.4.13" evidence="4 12"/>
<dbReference type="HAMAP" id="MF_00138">
    <property type="entry name" value="GARS"/>
    <property type="match status" value="1"/>
</dbReference>
<comment type="similarity">
    <text evidence="9 12">Belongs to the GARS family.</text>
</comment>
<dbReference type="PROSITE" id="PS50975">
    <property type="entry name" value="ATP_GRASP"/>
    <property type="match status" value="1"/>
</dbReference>
<comment type="cofactor">
    <cofactor evidence="2">
        <name>Mg(2+)</name>
        <dbReference type="ChEBI" id="CHEBI:18420"/>
    </cofactor>
</comment>
<dbReference type="SMART" id="SM01210">
    <property type="entry name" value="GARS_C"/>
    <property type="match status" value="1"/>
</dbReference>
<evidence type="ECO:0000256" key="8">
    <source>
        <dbReference type="ARBA" id="ARBA00022840"/>
    </source>
</evidence>
<organism evidence="15 16">
    <name type="scientific">Roseibacillus persicicus</name>
    <dbReference type="NCBI Taxonomy" id="454148"/>
    <lineage>
        <taxon>Bacteria</taxon>
        <taxon>Pseudomonadati</taxon>
        <taxon>Verrucomicrobiota</taxon>
        <taxon>Verrucomicrobiia</taxon>
        <taxon>Verrucomicrobiales</taxon>
        <taxon>Verrucomicrobiaceae</taxon>
        <taxon>Roseibacillus</taxon>
    </lineage>
</organism>
<reference evidence="15" key="1">
    <citation type="journal article" date="2014" name="Int. J. Syst. Evol. Microbiol.">
        <title>Complete genome sequence of Corynebacterium casei LMG S-19264T (=DSM 44701T), isolated from a smear-ripened cheese.</title>
        <authorList>
            <consortium name="US DOE Joint Genome Institute (JGI-PGF)"/>
            <person name="Walter F."/>
            <person name="Albersmeier A."/>
            <person name="Kalinowski J."/>
            <person name="Ruckert C."/>
        </authorList>
    </citation>
    <scope>NUCLEOTIDE SEQUENCE</scope>
    <source>
        <strain evidence="15">KCTC 12988</strain>
    </source>
</reference>
<evidence type="ECO:0000256" key="3">
    <source>
        <dbReference type="ARBA" id="ARBA00005174"/>
    </source>
</evidence>
<evidence type="ECO:0000256" key="2">
    <source>
        <dbReference type="ARBA" id="ARBA00001946"/>
    </source>
</evidence>
<evidence type="ECO:0000313" key="16">
    <source>
        <dbReference type="Proteomes" id="UP000644507"/>
    </source>
</evidence>
<dbReference type="Proteomes" id="UP000644507">
    <property type="component" value="Unassembled WGS sequence"/>
</dbReference>
<comment type="pathway">
    <text evidence="3 12">Purine metabolism; IMP biosynthesis via de novo pathway; N(1)-(5-phospho-D-ribosyl)glycinamide from 5-phospho-alpha-D-ribose 1-diphosphate: step 2/2.</text>
</comment>
<name>A0A918WP87_9BACT</name>
<keyword evidence="7 12" id="KW-0658">Purine biosynthesis</keyword>
<keyword evidence="8 13" id="KW-0067">ATP-binding</keyword>
<feature type="domain" description="ATP-grasp" evidence="14">
    <location>
        <begin position="107"/>
        <end position="310"/>
    </location>
</feature>
<dbReference type="InterPro" id="IPR011761">
    <property type="entry name" value="ATP-grasp"/>
</dbReference>
<dbReference type="SUPFAM" id="SSF52440">
    <property type="entry name" value="PreATP-grasp domain"/>
    <property type="match status" value="1"/>
</dbReference>
<dbReference type="Gene3D" id="3.90.600.10">
    <property type="entry name" value="Phosphoribosylglycinamide synthetase, C-terminal domain"/>
    <property type="match status" value="1"/>
</dbReference>
<evidence type="ECO:0000259" key="14">
    <source>
        <dbReference type="PROSITE" id="PS50975"/>
    </source>
</evidence>
<evidence type="ECO:0000256" key="7">
    <source>
        <dbReference type="ARBA" id="ARBA00022755"/>
    </source>
</evidence>
<dbReference type="RefSeq" id="WP_189573130.1">
    <property type="nucleotide sequence ID" value="NZ_BMXI01000018.1"/>
</dbReference>
<dbReference type="GO" id="GO:0005524">
    <property type="term" value="F:ATP binding"/>
    <property type="evidence" value="ECO:0007669"/>
    <property type="project" value="UniProtKB-UniRule"/>
</dbReference>
<dbReference type="InterPro" id="IPR016185">
    <property type="entry name" value="PreATP-grasp_dom_sf"/>
</dbReference>